<evidence type="ECO:0000313" key="7">
    <source>
        <dbReference type="Proteomes" id="UP000664835"/>
    </source>
</evidence>
<comment type="subcellular location">
    <subcellularLocation>
        <location evidence="1">Cell envelope</location>
    </subcellularLocation>
</comment>
<evidence type="ECO:0000256" key="1">
    <source>
        <dbReference type="ARBA" id="ARBA00004196"/>
    </source>
</evidence>
<keyword evidence="2 3" id="KW-0175">Coiled coil</keyword>
<dbReference type="EMBL" id="JAGETV010000032">
    <property type="protein sequence ID" value="MBO1928257.1"/>
    <property type="molecule type" value="Genomic_DNA"/>
</dbReference>
<dbReference type="Gene3D" id="2.40.50.100">
    <property type="match status" value="1"/>
</dbReference>
<dbReference type="InterPro" id="IPR059052">
    <property type="entry name" value="HH_YbhG-like"/>
</dbReference>
<keyword evidence="7" id="KW-1185">Reference proteome</keyword>
<accession>A0ABS3Q7F0</accession>
<evidence type="ECO:0000313" key="6">
    <source>
        <dbReference type="EMBL" id="MBO1928257.1"/>
    </source>
</evidence>
<keyword evidence="4" id="KW-0732">Signal</keyword>
<evidence type="ECO:0000256" key="4">
    <source>
        <dbReference type="SAM" id="SignalP"/>
    </source>
</evidence>
<evidence type="ECO:0000256" key="2">
    <source>
        <dbReference type="ARBA" id="ARBA00023054"/>
    </source>
</evidence>
<feature type="chain" id="PRO_5046385491" evidence="4">
    <location>
        <begin position="25"/>
        <end position="324"/>
    </location>
</feature>
<dbReference type="Gene3D" id="2.40.30.170">
    <property type="match status" value="1"/>
</dbReference>
<dbReference type="Pfam" id="PF25881">
    <property type="entry name" value="HH_YBHG"/>
    <property type="match status" value="1"/>
</dbReference>
<sequence length="324" mass="35686">MNLSQTFPSLLLALSALGSSNTIAQTQSVYNGYIEAEYTYLAPPSSGWLQVLSVRAGDQVKQDQALFALDNDFQELVVTQASAQLEQAQANLADLQLGARSDEIKSLQAQLAEAEATLKLTESEKERWTRLAEHGNASKSQKDQAVQAWQVASAKLRNLKATLHLAQLGARKEQIHAAQANVKAAESSLEQAKWQLHQRTVLSPLNGRVEQVFHRQGEYVSANTPVLSLITPQQLKVKFYVPEYVLSDLQVGESIRIHWDGSEKLLPATISYISNVAEFTPPLIFSQKSRQKLVYLIEAKLSDGQLRPGQPVDVTLPGETSAND</sequence>
<feature type="domain" description="YbhG-like alpha-helical hairpin" evidence="5">
    <location>
        <begin position="71"/>
        <end position="197"/>
    </location>
</feature>
<dbReference type="Proteomes" id="UP000664835">
    <property type="component" value="Unassembled WGS sequence"/>
</dbReference>
<dbReference type="Gene3D" id="1.10.287.470">
    <property type="entry name" value="Helix hairpin bin"/>
    <property type="match status" value="2"/>
</dbReference>
<gene>
    <name evidence="6" type="ORF">J3998_11805</name>
</gene>
<proteinExistence type="predicted"/>
<dbReference type="RefSeq" id="WP_208150872.1">
    <property type="nucleotide sequence ID" value="NZ_JAGETV010000032.1"/>
</dbReference>
<comment type="caution">
    <text evidence="6">The sequence shown here is derived from an EMBL/GenBank/DDBJ whole genome shotgun (WGS) entry which is preliminary data.</text>
</comment>
<reference evidence="6 7" key="1">
    <citation type="submission" date="2021-03" db="EMBL/GenBank/DDBJ databases">
        <title>Thiomicrorhabdus sp.nov.,novel sulfur-oxidizing bacteria isolated from coastal sediment.</title>
        <authorList>
            <person name="Liu X."/>
        </authorList>
    </citation>
    <scope>NUCLEOTIDE SEQUENCE [LARGE SCALE GENOMIC DNA]</scope>
    <source>
        <strain evidence="6 7">6S2-11</strain>
    </source>
</reference>
<feature type="coiled-coil region" evidence="3">
    <location>
        <begin position="78"/>
        <end position="131"/>
    </location>
</feature>
<dbReference type="SUPFAM" id="SSF111369">
    <property type="entry name" value="HlyD-like secretion proteins"/>
    <property type="match status" value="3"/>
</dbReference>
<name>A0ABS3Q7F0_9GAMM</name>
<feature type="signal peptide" evidence="4">
    <location>
        <begin position="1"/>
        <end position="24"/>
    </location>
</feature>
<protein>
    <submittedName>
        <fullName evidence="6">HlyD family efflux transporter periplasmic adaptor subunit</fullName>
    </submittedName>
</protein>
<dbReference type="PANTHER" id="PTHR32347">
    <property type="entry name" value="EFFLUX SYSTEM COMPONENT YKNX-RELATED"/>
    <property type="match status" value="1"/>
</dbReference>
<dbReference type="PANTHER" id="PTHR32347:SF23">
    <property type="entry name" value="BLL5650 PROTEIN"/>
    <property type="match status" value="1"/>
</dbReference>
<evidence type="ECO:0000256" key="3">
    <source>
        <dbReference type="SAM" id="Coils"/>
    </source>
</evidence>
<evidence type="ECO:0000259" key="5">
    <source>
        <dbReference type="Pfam" id="PF25881"/>
    </source>
</evidence>
<organism evidence="6 7">
    <name type="scientific">Thiomicrorhabdus marina</name>
    <dbReference type="NCBI Taxonomy" id="2818442"/>
    <lineage>
        <taxon>Bacteria</taxon>
        <taxon>Pseudomonadati</taxon>
        <taxon>Pseudomonadota</taxon>
        <taxon>Gammaproteobacteria</taxon>
        <taxon>Thiotrichales</taxon>
        <taxon>Piscirickettsiaceae</taxon>
        <taxon>Thiomicrorhabdus</taxon>
    </lineage>
</organism>
<dbReference type="InterPro" id="IPR050465">
    <property type="entry name" value="UPF0194_transport"/>
</dbReference>